<accession>A0A2I4FZF1</accession>
<dbReference type="Proteomes" id="UP000235220">
    <property type="component" value="Chromosome 11"/>
</dbReference>
<dbReference type="AlphaFoldDB" id="A0A2I4FZF1"/>
<dbReference type="GeneID" id="109003365"/>
<dbReference type="Gramene" id="Jr11_08860_p1">
    <property type="protein sequence ID" value="cds.Jr11_08860_p1"/>
    <property type="gene ID" value="Jr11_08860"/>
</dbReference>
<dbReference type="OrthoDB" id="1938246at2759"/>
<gene>
    <name evidence="2" type="primary">LOC109003365</name>
</gene>
<sequence>MERKVSPEMNAELIKPYIAVEVLQALKEMHPNKTLGPDGQQLNREKIAMGFSANVDQNNRQAIMNLWCSTQVQQYDKYLGLPHVVGRSKSRAFAGIKHKVWLKLQGWKINMFSQGGREILLKAVALEIPSYAMSCFKIPTKLCSKIESMMARY</sequence>
<protein>
    <submittedName>
        <fullName evidence="2">Uncharacterized protein LOC109003365</fullName>
    </submittedName>
</protein>
<dbReference type="KEGG" id="jre:109003365"/>
<dbReference type="PANTHER" id="PTHR33116:SF86">
    <property type="entry name" value="REVERSE TRANSCRIPTASE DOMAIN-CONTAINING PROTEIN"/>
    <property type="match status" value="1"/>
</dbReference>
<organism evidence="1 2">
    <name type="scientific">Juglans regia</name>
    <name type="common">English walnut</name>
    <dbReference type="NCBI Taxonomy" id="51240"/>
    <lineage>
        <taxon>Eukaryota</taxon>
        <taxon>Viridiplantae</taxon>
        <taxon>Streptophyta</taxon>
        <taxon>Embryophyta</taxon>
        <taxon>Tracheophyta</taxon>
        <taxon>Spermatophyta</taxon>
        <taxon>Magnoliopsida</taxon>
        <taxon>eudicotyledons</taxon>
        <taxon>Gunneridae</taxon>
        <taxon>Pentapetalae</taxon>
        <taxon>rosids</taxon>
        <taxon>fabids</taxon>
        <taxon>Fagales</taxon>
        <taxon>Juglandaceae</taxon>
        <taxon>Juglans</taxon>
    </lineage>
</organism>
<dbReference type="PANTHER" id="PTHR33116">
    <property type="entry name" value="REVERSE TRANSCRIPTASE ZINC-BINDING DOMAIN-CONTAINING PROTEIN-RELATED-RELATED"/>
    <property type="match status" value="1"/>
</dbReference>
<evidence type="ECO:0000313" key="2">
    <source>
        <dbReference type="RefSeq" id="XP_018837025.2"/>
    </source>
</evidence>
<name>A0A2I4FZF1_JUGRE</name>
<dbReference type="RefSeq" id="XP_018837025.2">
    <property type="nucleotide sequence ID" value="XM_018981480.2"/>
</dbReference>
<proteinExistence type="predicted"/>
<keyword evidence="1" id="KW-1185">Reference proteome</keyword>
<reference evidence="2" key="1">
    <citation type="submission" date="2025-08" db="UniProtKB">
        <authorList>
            <consortium name="RefSeq"/>
        </authorList>
    </citation>
    <scope>IDENTIFICATION</scope>
    <source>
        <tissue evidence="2">Leaves</tissue>
    </source>
</reference>
<evidence type="ECO:0000313" key="1">
    <source>
        <dbReference type="Proteomes" id="UP000235220"/>
    </source>
</evidence>